<sequence>MGSPTVPTVPKDDVVMAAVRSAASDLERFLYLRRLQRDNPGLFYRVLMGHTEECLPFLYTPTVGEACQKYHRVGVPTYGLYLRASERGRFLDLLRAYPQQDIRVVVVTDGERILGLGDLGAGGMGISEGKSLLYTAAAGVPPHQILPVVLDVGTNNQALLDDPQYAGLRQKRVTGAEYDSLVDEFIRALKAWRPHVLLQFEDFANHNAFHLLERYRPQLACFNDDIQARAPDGLEAWFWGCLEAGCCCTHGTACICLAGVLSALRATGRGIEEQRILFYGAGEAGTGIGELIAICLEHHHGMSREEGRRHCYFMDSKGLVCASRTDLQHHKRPFAHDVPPCRTLEEAIQALRPSVLIGVSTMAGAFSRGVLEAMAALNEQPVIMPLSNPTSKSECTFQEAVEATGDRVLFASGSPFPPLQYGGRTLYPAQANNAYVFPAIGHAAVLTQCKEISDDVFLVAAEKLAEMSNLQEIEQGFLFPRFACIKTVSVKLMAAVADFMVRSRLGSIPPDFDTVCRQAGVASSASNLARWEAYAAAHMFHPNTSHL</sequence>
<dbReference type="InterPro" id="IPR012301">
    <property type="entry name" value="Malic_N_dom"/>
</dbReference>
<evidence type="ECO:0000256" key="4">
    <source>
        <dbReference type="PIRSR" id="PIRSR000106-3"/>
    </source>
</evidence>
<feature type="active site" description="Proton acceptor" evidence="2">
    <location>
        <position position="130"/>
    </location>
</feature>
<dbReference type="InterPro" id="IPR001891">
    <property type="entry name" value="Malic_OxRdtase"/>
</dbReference>
<dbReference type="Pfam" id="PF03949">
    <property type="entry name" value="Malic_M"/>
    <property type="match status" value="1"/>
</dbReference>
<keyword evidence="4" id="KW-0479">Metal-binding</keyword>
<feature type="binding site" evidence="3">
    <location>
        <position position="432"/>
    </location>
    <ligand>
        <name>(S)-malate</name>
        <dbReference type="ChEBI" id="CHEBI:15589"/>
    </ligand>
</feature>
<reference evidence="7" key="1">
    <citation type="submission" date="2020-11" db="EMBL/GenBank/DDBJ databases">
        <title>Chlorella ohadii genome sequencing and assembly.</title>
        <authorList>
            <person name="Murik O."/>
            <person name="Treves H."/>
            <person name="Kedem I."/>
            <person name="Shotland Y."/>
            <person name="Kaplan A."/>
        </authorList>
    </citation>
    <scope>NUCLEOTIDE SEQUENCE</scope>
    <source>
        <strain evidence="7">1</strain>
    </source>
</reference>
<dbReference type="GO" id="GO:0046872">
    <property type="term" value="F:metal ion binding"/>
    <property type="evidence" value="ECO:0007669"/>
    <property type="project" value="UniProtKB-KW"/>
</dbReference>
<protein>
    <recommendedName>
        <fullName evidence="9">Malic enzyme</fullName>
    </recommendedName>
</protein>
<dbReference type="SMART" id="SM01274">
    <property type="entry name" value="malic"/>
    <property type="match status" value="1"/>
</dbReference>
<dbReference type="InterPro" id="IPR036291">
    <property type="entry name" value="NAD(P)-bd_dom_sf"/>
</dbReference>
<evidence type="ECO:0000256" key="2">
    <source>
        <dbReference type="PIRSR" id="PIRSR000106-1"/>
    </source>
</evidence>
<dbReference type="SUPFAM" id="SSF53223">
    <property type="entry name" value="Aminoacid dehydrogenase-like, N-terminal domain"/>
    <property type="match status" value="1"/>
</dbReference>
<proteinExistence type="inferred from homology"/>
<feature type="binding site" evidence="3">
    <location>
        <position position="388"/>
    </location>
    <ligand>
        <name>(S)-malate</name>
        <dbReference type="ChEBI" id="CHEBI:15589"/>
    </ligand>
</feature>
<dbReference type="GO" id="GO:0006108">
    <property type="term" value="P:malate metabolic process"/>
    <property type="evidence" value="ECO:0007669"/>
    <property type="project" value="TreeGrafter"/>
</dbReference>
<dbReference type="AlphaFoldDB" id="A0AAD5DF88"/>
<dbReference type="PIRSF" id="PIRSF000106">
    <property type="entry name" value="ME"/>
    <property type="match status" value="1"/>
</dbReference>
<dbReference type="PRINTS" id="PR00072">
    <property type="entry name" value="MALOXRDTASE"/>
</dbReference>
<feature type="binding site" evidence="3">
    <location>
        <position position="112"/>
    </location>
    <ligand>
        <name>(S)-malate</name>
        <dbReference type="ChEBI" id="CHEBI:15589"/>
    </ligand>
</feature>
<feature type="active site" description="Proton donor" evidence="2">
    <location>
        <position position="59"/>
    </location>
</feature>
<dbReference type="InterPro" id="IPR012302">
    <property type="entry name" value="Malic_NAD-bd"/>
</dbReference>
<dbReference type="EMBL" id="JADXDR010000169">
    <property type="protein sequence ID" value="KAI7836950.1"/>
    <property type="molecule type" value="Genomic_DNA"/>
</dbReference>
<feature type="domain" description="Malic enzyme N-terminal" evidence="6">
    <location>
        <begin position="36"/>
        <end position="216"/>
    </location>
</feature>
<dbReference type="Gene3D" id="3.40.50.720">
    <property type="entry name" value="NAD(P)-binding Rossmann-like Domain"/>
    <property type="match status" value="1"/>
</dbReference>
<dbReference type="PANTHER" id="PTHR23406">
    <property type="entry name" value="MALIC ENZYME-RELATED"/>
    <property type="match status" value="1"/>
</dbReference>
<dbReference type="FunFam" id="3.40.50.720:FF:000635">
    <property type="entry name" value="NADP-dependent malic enzyme"/>
    <property type="match status" value="1"/>
</dbReference>
<evidence type="ECO:0000313" key="8">
    <source>
        <dbReference type="Proteomes" id="UP001205105"/>
    </source>
</evidence>
<accession>A0AAD5DF88</accession>
<name>A0AAD5DF88_9CHLO</name>
<comment type="caution">
    <text evidence="7">The sequence shown here is derived from an EMBL/GenBank/DDBJ whole genome shotgun (WGS) entry which is preliminary data.</text>
</comment>
<gene>
    <name evidence="7" type="ORF">COHA_009199</name>
</gene>
<organism evidence="7 8">
    <name type="scientific">Chlorella ohadii</name>
    <dbReference type="NCBI Taxonomy" id="2649997"/>
    <lineage>
        <taxon>Eukaryota</taxon>
        <taxon>Viridiplantae</taxon>
        <taxon>Chlorophyta</taxon>
        <taxon>core chlorophytes</taxon>
        <taxon>Trebouxiophyceae</taxon>
        <taxon>Chlorellales</taxon>
        <taxon>Chlorellaceae</taxon>
        <taxon>Chlorella clade</taxon>
        <taxon>Chlorella</taxon>
    </lineage>
</organism>
<feature type="binding site" evidence="4">
    <location>
        <position position="202"/>
    </location>
    <ligand>
        <name>a divalent metal cation</name>
        <dbReference type="ChEBI" id="CHEBI:60240"/>
    </ligand>
</feature>
<comment type="cofactor">
    <cofactor evidence="4">
        <name>Mg(2+)</name>
        <dbReference type="ChEBI" id="CHEBI:18420"/>
    </cofactor>
    <cofactor evidence="4">
        <name>Mn(2+)</name>
        <dbReference type="ChEBI" id="CHEBI:29035"/>
    </cofactor>
    <text evidence="4">Divalent metal cations. Prefers magnesium or manganese.</text>
</comment>
<dbReference type="SUPFAM" id="SSF51735">
    <property type="entry name" value="NAD(P)-binding Rossmann-fold domains"/>
    <property type="match status" value="1"/>
</dbReference>
<dbReference type="GO" id="GO:0051287">
    <property type="term" value="F:NAD binding"/>
    <property type="evidence" value="ECO:0007669"/>
    <property type="project" value="InterPro"/>
</dbReference>
<evidence type="ECO:0000313" key="7">
    <source>
        <dbReference type="EMBL" id="KAI7836950.1"/>
    </source>
</evidence>
<dbReference type="Pfam" id="PF00390">
    <property type="entry name" value="malic"/>
    <property type="match status" value="1"/>
</dbReference>
<dbReference type="Gene3D" id="3.40.50.10380">
    <property type="entry name" value="Malic enzyme, N-terminal domain"/>
    <property type="match status" value="1"/>
</dbReference>
<evidence type="ECO:0000259" key="6">
    <source>
        <dbReference type="SMART" id="SM01274"/>
    </source>
</evidence>
<dbReference type="SMART" id="SM00919">
    <property type="entry name" value="Malic_M"/>
    <property type="match status" value="1"/>
</dbReference>
<dbReference type="PANTHER" id="PTHR23406:SF68">
    <property type="entry name" value="MALIC ENZYME"/>
    <property type="match status" value="1"/>
</dbReference>
<evidence type="ECO:0008006" key="9">
    <source>
        <dbReference type="Google" id="ProtNLM"/>
    </source>
</evidence>
<feature type="binding site" evidence="4">
    <location>
        <position position="201"/>
    </location>
    <ligand>
        <name>a divalent metal cation</name>
        <dbReference type="ChEBI" id="CHEBI:60240"/>
    </ligand>
</feature>
<dbReference type="InterPro" id="IPR046346">
    <property type="entry name" value="Aminoacid_DH-like_N_sf"/>
</dbReference>
<dbReference type="GO" id="GO:0004473">
    <property type="term" value="F:malate dehydrogenase (decarboxylating) (NADP+) activity"/>
    <property type="evidence" value="ECO:0007669"/>
    <property type="project" value="TreeGrafter"/>
</dbReference>
<evidence type="ECO:0000259" key="5">
    <source>
        <dbReference type="SMART" id="SM00919"/>
    </source>
</evidence>
<dbReference type="InterPro" id="IPR037062">
    <property type="entry name" value="Malic_N_dom_sf"/>
</dbReference>
<feature type="domain" description="Malic enzyme NAD-binding" evidence="5">
    <location>
        <begin position="249"/>
        <end position="501"/>
    </location>
</feature>
<keyword evidence="8" id="KW-1185">Reference proteome</keyword>
<feature type="binding site" evidence="4">
    <location>
        <position position="225"/>
    </location>
    <ligand>
        <name>a divalent metal cation</name>
        <dbReference type="ChEBI" id="CHEBI:60240"/>
    </ligand>
</feature>
<evidence type="ECO:0000256" key="1">
    <source>
        <dbReference type="ARBA" id="ARBA00008785"/>
    </source>
</evidence>
<comment type="similarity">
    <text evidence="1">Belongs to the malic enzymes family.</text>
</comment>
<evidence type="ECO:0000256" key="3">
    <source>
        <dbReference type="PIRSR" id="PIRSR000106-2"/>
    </source>
</evidence>
<dbReference type="Proteomes" id="UP001205105">
    <property type="component" value="Unassembled WGS sequence"/>
</dbReference>